<name>A0A1F2WG61_9ACTN</name>
<dbReference type="AlphaFoldDB" id="A0A1F2WG61"/>
<dbReference type="STRING" id="1797197.A2Y75_05340"/>
<protein>
    <submittedName>
        <fullName evidence="1">Uncharacterized protein</fullName>
    </submittedName>
</protein>
<reference evidence="1 2" key="1">
    <citation type="journal article" date="2016" name="Nat. Commun.">
        <title>Thousands of microbial genomes shed light on interconnected biogeochemical processes in an aquifer system.</title>
        <authorList>
            <person name="Anantharaman K."/>
            <person name="Brown C.T."/>
            <person name="Hug L.A."/>
            <person name="Sharon I."/>
            <person name="Castelle C.J."/>
            <person name="Probst A.J."/>
            <person name="Thomas B.C."/>
            <person name="Singh A."/>
            <person name="Wilkins M.J."/>
            <person name="Karaoz U."/>
            <person name="Brodie E.L."/>
            <person name="Williams K.H."/>
            <person name="Hubbard S.S."/>
            <person name="Banfield J.F."/>
        </authorList>
    </citation>
    <scope>NUCLEOTIDE SEQUENCE [LARGE SCALE GENOMIC DNA]</scope>
</reference>
<evidence type="ECO:0000313" key="1">
    <source>
        <dbReference type="EMBL" id="OFW55839.1"/>
    </source>
</evidence>
<sequence>MITTLKLSWKMSGGITTEDVSVDGDVFLDRNAQMITFKIRSDNPNVDVFRHVPIRSLWEWQVTHR</sequence>
<dbReference type="Proteomes" id="UP000177876">
    <property type="component" value="Unassembled WGS sequence"/>
</dbReference>
<comment type="caution">
    <text evidence="1">The sequence shown here is derived from an EMBL/GenBank/DDBJ whole genome shotgun (WGS) entry which is preliminary data.</text>
</comment>
<dbReference type="EMBL" id="MELK01000051">
    <property type="protein sequence ID" value="OFW55839.1"/>
    <property type="molecule type" value="Genomic_DNA"/>
</dbReference>
<evidence type="ECO:0000313" key="2">
    <source>
        <dbReference type="Proteomes" id="UP000177876"/>
    </source>
</evidence>
<proteinExistence type="predicted"/>
<gene>
    <name evidence="1" type="ORF">A2Y75_05340</name>
</gene>
<organism evidence="1 2">
    <name type="scientific">Candidatus Solincola sediminis</name>
    <dbReference type="NCBI Taxonomy" id="1797199"/>
    <lineage>
        <taxon>Bacteria</taxon>
        <taxon>Bacillati</taxon>
        <taxon>Actinomycetota</taxon>
        <taxon>Candidatus Geothermincolia</taxon>
        <taxon>Candidatus Geothermincolales</taxon>
        <taxon>Candidatus Geothermincolaceae</taxon>
        <taxon>Candidatus Solincola</taxon>
    </lineage>
</organism>
<accession>A0A1F2WG61</accession>